<evidence type="ECO:0000259" key="6">
    <source>
        <dbReference type="PROSITE" id="PS50119"/>
    </source>
</evidence>
<evidence type="ECO:0008006" key="9">
    <source>
        <dbReference type="Google" id="ProtNLM"/>
    </source>
</evidence>
<dbReference type="InterPro" id="IPR017907">
    <property type="entry name" value="Znf_RING_CS"/>
</dbReference>
<dbReference type="SUPFAM" id="SSF57850">
    <property type="entry name" value="RING/U-box"/>
    <property type="match status" value="1"/>
</dbReference>
<dbReference type="Pfam" id="PF13445">
    <property type="entry name" value="zf-RING_UBOX"/>
    <property type="match status" value="1"/>
</dbReference>
<protein>
    <recommendedName>
        <fullName evidence="9">RING-type domain-containing protein</fullName>
    </recommendedName>
</protein>
<sequence>MAYMLEEDLCCPVCQDVFKDPVVLSCSHSFCKECLKNWWREKPARECPVCKTISFTKDPPVSLTLKRLCELFLQQRNQNVSESLCSLHSEKLKLFCLDHLEPICSICRDSEKHTNHRFRPIDEAAQQHKKKLQETLDRCAHLLYLNLIITEGQHNIQTS</sequence>
<reference evidence="7" key="1">
    <citation type="submission" date="2025-08" db="UniProtKB">
        <authorList>
            <consortium name="Ensembl"/>
        </authorList>
    </citation>
    <scope>IDENTIFICATION</scope>
</reference>
<feature type="domain" description="RING-type" evidence="5">
    <location>
        <begin position="11"/>
        <end position="51"/>
    </location>
</feature>
<dbReference type="InterPro" id="IPR027370">
    <property type="entry name" value="Znf-RING_euk"/>
</dbReference>
<dbReference type="InterPro" id="IPR013083">
    <property type="entry name" value="Znf_RING/FYVE/PHD"/>
</dbReference>
<organism evidence="7 8">
    <name type="scientific">Xiphophorus couchianus</name>
    <name type="common">Monterrey platyfish</name>
    <dbReference type="NCBI Taxonomy" id="32473"/>
    <lineage>
        <taxon>Eukaryota</taxon>
        <taxon>Metazoa</taxon>
        <taxon>Chordata</taxon>
        <taxon>Craniata</taxon>
        <taxon>Vertebrata</taxon>
        <taxon>Euteleostomi</taxon>
        <taxon>Actinopterygii</taxon>
        <taxon>Neopterygii</taxon>
        <taxon>Teleostei</taxon>
        <taxon>Neoteleostei</taxon>
        <taxon>Acanthomorphata</taxon>
        <taxon>Ovalentaria</taxon>
        <taxon>Atherinomorphae</taxon>
        <taxon>Cyprinodontiformes</taxon>
        <taxon>Poeciliidae</taxon>
        <taxon>Poeciliinae</taxon>
        <taxon>Xiphophorus</taxon>
    </lineage>
</organism>
<evidence type="ECO:0000313" key="8">
    <source>
        <dbReference type="Proteomes" id="UP000261380"/>
    </source>
</evidence>
<dbReference type="GeneTree" id="ENSGT00970000193390"/>
<keyword evidence="8" id="KW-1185">Reference proteome</keyword>
<dbReference type="AlphaFoldDB" id="A0A3B5LHZ8"/>
<dbReference type="Ensembl" id="ENSXCOT00000010605.1">
    <property type="protein sequence ID" value="ENSXCOP00000010482.1"/>
    <property type="gene ID" value="ENSXCOG00000007932.1"/>
</dbReference>
<keyword evidence="1" id="KW-0479">Metal-binding</keyword>
<keyword evidence="2 4" id="KW-0863">Zinc-finger</keyword>
<proteinExistence type="predicted"/>
<dbReference type="Gene3D" id="3.30.160.60">
    <property type="entry name" value="Classic Zinc Finger"/>
    <property type="match status" value="1"/>
</dbReference>
<dbReference type="InterPro" id="IPR000315">
    <property type="entry name" value="Znf_B-box"/>
</dbReference>
<dbReference type="SMART" id="SM00336">
    <property type="entry name" value="BBOX"/>
    <property type="match status" value="1"/>
</dbReference>
<evidence type="ECO:0000256" key="3">
    <source>
        <dbReference type="ARBA" id="ARBA00022833"/>
    </source>
</evidence>
<dbReference type="Proteomes" id="UP000261380">
    <property type="component" value="Unplaced"/>
</dbReference>
<evidence type="ECO:0000256" key="4">
    <source>
        <dbReference type="PROSITE-ProRule" id="PRU00024"/>
    </source>
</evidence>
<dbReference type="SMART" id="SM00184">
    <property type="entry name" value="RING"/>
    <property type="match status" value="1"/>
</dbReference>
<dbReference type="PROSITE" id="PS50089">
    <property type="entry name" value="ZF_RING_2"/>
    <property type="match status" value="1"/>
</dbReference>
<name>A0A3B5LHZ8_9TELE</name>
<dbReference type="GO" id="GO:0008270">
    <property type="term" value="F:zinc ion binding"/>
    <property type="evidence" value="ECO:0007669"/>
    <property type="project" value="UniProtKB-KW"/>
</dbReference>
<evidence type="ECO:0000259" key="5">
    <source>
        <dbReference type="PROSITE" id="PS50089"/>
    </source>
</evidence>
<dbReference type="PROSITE" id="PS50119">
    <property type="entry name" value="ZF_BBOX"/>
    <property type="match status" value="1"/>
</dbReference>
<reference evidence="7" key="2">
    <citation type="submission" date="2025-09" db="UniProtKB">
        <authorList>
            <consortium name="Ensembl"/>
        </authorList>
    </citation>
    <scope>IDENTIFICATION</scope>
</reference>
<dbReference type="PROSITE" id="PS00518">
    <property type="entry name" value="ZF_RING_1"/>
    <property type="match status" value="1"/>
</dbReference>
<dbReference type="Gene3D" id="3.30.40.10">
    <property type="entry name" value="Zinc/RING finger domain, C3HC4 (zinc finger)"/>
    <property type="match status" value="1"/>
</dbReference>
<evidence type="ECO:0000313" key="7">
    <source>
        <dbReference type="Ensembl" id="ENSXCOP00000010482.1"/>
    </source>
</evidence>
<dbReference type="Pfam" id="PF00643">
    <property type="entry name" value="zf-B_box"/>
    <property type="match status" value="1"/>
</dbReference>
<evidence type="ECO:0000256" key="2">
    <source>
        <dbReference type="ARBA" id="ARBA00022771"/>
    </source>
</evidence>
<feature type="domain" description="B box-type" evidence="6">
    <location>
        <begin position="80"/>
        <end position="121"/>
    </location>
</feature>
<keyword evidence="3" id="KW-0862">Zinc</keyword>
<dbReference type="InterPro" id="IPR001841">
    <property type="entry name" value="Znf_RING"/>
</dbReference>
<dbReference type="InterPro" id="IPR050143">
    <property type="entry name" value="TRIM/RBCC"/>
</dbReference>
<evidence type="ECO:0000256" key="1">
    <source>
        <dbReference type="ARBA" id="ARBA00022723"/>
    </source>
</evidence>
<dbReference type="SUPFAM" id="SSF57845">
    <property type="entry name" value="B-box zinc-binding domain"/>
    <property type="match status" value="1"/>
</dbReference>
<dbReference type="PANTHER" id="PTHR24103">
    <property type="entry name" value="E3 UBIQUITIN-PROTEIN LIGASE TRIM"/>
    <property type="match status" value="1"/>
</dbReference>
<accession>A0A3B5LHZ8</accession>